<feature type="non-terminal residue" evidence="1">
    <location>
        <position position="1"/>
    </location>
</feature>
<reference evidence="1" key="1">
    <citation type="journal article" date="2021" name="Vet Sci">
        <title>O-Serogroups and Pathovirotypes of Escherichia coli Isolated from Post-Weaning Piglets Showing Diarrhoea and/or Oedema in South Korea.</title>
        <authorList>
            <person name="Byun J.W."/>
            <person name="Moon B.Y."/>
            <person name="Do K.H."/>
            <person name="Lee K."/>
            <person name="Lee H.Y."/>
            <person name="Kim W.I."/>
            <person name="So B."/>
            <person name="Lee W.K."/>
        </authorList>
    </citation>
    <scope>NUCLEOTIDE SEQUENCE</scope>
    <source>
        <strain evidence="1">84/14</strain>
    </source>
</reference>
<gene>
    <name evidence="1" type="ORF">OYG11_11425</name>
</gene>
<sequence length="61" mass="6656">PKGSAKRATINPNARAAQNYSIVEDLGQSPCAMSALEVLQSVRLREVLYSPQLEQSIQLTL</sequence>
<dbReference type="EMBL" id="JAPQFC010000296">
    <property type="protein sequence ID" value="MCY6524812.1"/>
    <property type="molecule type" value="Genomic_DNA"/>
</dbReference>
<evidence type="ECO:0000313" key="1">
    <source>
        <dbReference type="EMBL" id="MCY6524812.1"/>
    </source>
</evidence>
<proteinExistence type="predicted"/>
<dbReference type="AlphaFoldDB" id="A0A9Q4DJU4"/>
<accession>A0A9Q4DJU4</accession>
<reference evidence="1" key="2">
    <citation type="submission" date="2022-12" db="EMBL/GenBank/DDBJ databases">
        <authorList>
            <person name="Kardos G."/>
            <person name="Sarkozi R."/>
            <person name="Laczko L."/>
            <person name="Marton S."/>
            <person name="Makrai L."/>
            <person name="Banyai K."/>
            <person name="Fodor L."/>
        </authorList>
    </citation>
    <scope>NUCLEOTIDE SEQUENCE</scope>
    <source>
        <strain evidence="1">84/14</strain>
    </source>
</reference>
<protein>
    <submittedName>
        <fullName evidence="1">Uncharacterized protein</fullName>
    </submittedName>
</protein>
<dbReference type="Proteomes" id="UP001077788">
    <property type="component" value="Unassembled WGS sequence"/>
</dbReference>
<evidence type="ECO:0000313" key="2">
    <source>
        <dbReference type="Proteomes" id="UP001077788"/>
    </source>
</evidence>
<dbReference type="RefSeq" id="WP_267991921.1">
    <property type="nucleotide sequence ID" value="NZ_JAPQFC010000296.1"/>
</dbReference>
<organism evidence="1 2">
    <name type="scientific">Actinobacillus pleuropneumoniae</name>
    <name type="common">Haemophilus pleuropneumoniae</name>
    <dbReference type="NCBI Taxonomy" id="715"/>
    <lineage>
        <taxon>Bacteria</taxon>
        <taxon>Pseudomonadati</taxon>
        <taxon>Pseudomonadota</taxon>
        <taxon>Gammaproteobacteria</taxon>
        <taxon>Pasteurellales</taxon>
        <taxon>Pasteurellaceae</taxon>
        <taxon>Actinobacillus</taxon>
    </lineage>
</organism>
<name>A0A9Q4DJU4_ACTPL</name>
<comment type="caution">
    <text evidence="1">The sequence shown here is derived from an EMBL/GenBank/DDBJ whole genome shotgun (WGS) entry which is preliminary data.</text>
</comment>